<sequence>MTEYFANIEAINATEIGCTPHGTAKFNENESTLHIEIEMYDTPPKIEHWAHFHGFPDEKNATTPTKDQDTNRDGFIDLIETEPVSGTTMVPFDDFPENMIIPHDGYPVADDKGYYKYEVDVPLAQLQAKFKEAFGTTDLQLDKRVVYIHGVPDSLELPVTVRGQVMGYDAHTTLPIAAGKIRQLK</sequence>
<evidence type="ECO:0000313" key="2">
    <source>
        <dbReference type="Proteomes" id="UP001139644"/>
    </source>
</evidence>
<comment type="caution">
    <text evidence="1">The sequence shown here is derived from an EMBL/GenBank/DDBJ whole genome shotgun (WGS) entry which is preliminary data.</text>
</comment>
<protein>
    <submittedName>
        <fullName evidence="1">Uncharacterized protein</fullName>
    </submittedName>
</protein>
<dbReference type="EMBL" id="JAIFOC010000065">
    <property type="protein sequence ID" value="MBX4222892.1"/>
    <property type="molecule type" value="Genomic_DNA"/>
</dbReference>
<accession>A0A9X1K8K3</accession>
<reference evidence="1" key="1">
    <citation type="journal article" date="2022" name="J. Anim. Sci.">
        <title>Whole genome sequence analyses-based assessment of virulence potential and antimicrobial susceptibilities and resistance of Enterococcus faecium strains isolated from commercial swine and cattle probiotic products.</title>
        <authorList>
            <person name="Shridhar P.B."/>
            <person name="Amachawadi R.G."/>
            <person name="Tokach M."/>
            <person name="Patel I."/>
            <person name="Gangiredla J."/>
            <person name="Mammel M."/>
            <person name="Nagaraja T.G."/>
        </authorList>
    </citation>
    <scope>NUCLEOTIDE SEQUENCE</scope>
    <source>
        <strain evidence="1">EF215</strain>
    </source>
</reference>
<dbReference type="AlphaFoldDB" id="A0A9X1K8K3"/>
<proteinExistence type="predicted"/>
<name>A0A9X1K8K3_ENTFC</name>
<organism evidence="1 2">
    <name type="scientific">Enterococcus faecium</name>
    <name type="common">Streptococcus faecium</name>
    <dbReference type="NCBI Taxonomy" id="1352"/>
    <lineage>
        <taxon>Bacteria</taxon>
        <taxon>Bacillati</taxon>
        <taxon>Bacillota</taxon>
        <taxon>Bacilli</taxon>
        <taxon>Lactobacillales</taxon>
        <taxon>Enterococcaceae</taxon>
        <taxon>Enterococcus</taxon>
    </lineage>
</organism>
<evidence type="ECO:0000313" key="1">
    <source>
        <dbReference type="EMBL" id="MBX4222892.1"/>
    </source>
</evidence>
<dbReference type="Proteomes" id="UP001139644">
    <property type="component" value="Unassembled WGS sequence"/>
</dbReference>
<dbReference type="RefSeq" id="WP_010724919.1">
    <property type="nucleotide sequence ID" value="NZ_CAMRQS010000111.1"/>
</dbReference>
<gene>
    <name evidence="1" type="ORF">KYX88_08685</name>
</gene>